<feature type="domain" description="DUF4296" evidence="1">
    <location>
        <begin position="37"/>
        <end position="119"/>
    </location>
</feature>
<sequence length="128" mass="14397">MRKSAKGLLHLPITPWCFALVVAVLFSCGKGGGVSQGVLPEEKMLELLSDIYVVEQKVNSLGLKRDTADLIFEKLKDKVFEKAGTTDSIFRLSMDYYIDRPKIMEGIYSQLVDSMNLREQRILSGQPK</sequence>
<dbReference type="Proteomes" id="UP000184212">
    <property type="component" value="Unassembled WGS sequence"/>
</dbReference>
<keyword evidence="3" id="KW-1185">Reference proteome</keyword>
<evidence type="ECO:0000259" key="1">
    <source>
        <dbReference type="Pfam" id="PF14129"/>
    </source>
</evidence>
<organism evidence="2 3">
    <name type="scientific">Chryseolinea serpens</name>
    <dbReference type="NCBI Taxonomy" id="947013"/>
    <lineage>
        <taxon>Bacteria</taxon>
        <taxon>Pseudomonadati</taxon>
        <taxon>Bacteroidota</taxon>
        <taxon>Cytophagia</taxon>
        <taxon>Cytophagales</taxon>
        <taxon>Fulvivirgaceae</taxon>
        <taxon>Chryseolinea</taxon>
    </lineage>
</organism>
<dbReference type="RefSeq" id="WP_073138435.1">
    <property type="nucleotide sequence ID" value="NZ_FQWQ01000003.1"/>
</dbReference>
<dbReference type="OrthoDB" id="981921at2"/>
<dbReference type="Pfam" id="PF14129">
    <property type="entry name" value="DUF4296"/>
    <property type="match status" value="1"/>
</dbReference>
<name>A0A1M5U7K8_9BACT</name>
<dbReference type="EMBL" id="FQWQ01000003">
    <property type="protein sequence ID" value="SHH58836.1"/>
    <property type="molecule type" value="Genomic_DNA"/>
</dbReference>
<dbReference type="AlphaFoldDB" id="A0A1M5U7K8"/>
<dbReference type="PROSITE" id="PS51257">
    <property type="entry name" value="PROKAR_LIPOPROTEIN"/>
    <property type="match status" value="1"/>
</dbReference>
<protein>
    <recommendedName>
        <fullName evidence="1">DUF4296 domain-containing protein</fullName>
    </recommendedName>
</protein>
<dbReference type="STRING" id="947013.SAMN04488109_4501"/>
<proteinExistence type="predicted"/>
<dbReference type="InterPro" id="IPR025381">
    <property type="entry name" value="DUF4296"/>
</dbReference>
<reference evidence="2 3" key="1">
    <citation type="submission" date="2016-11" db="EMBL/GenBank/DDBJ databases">
        <authorList>
            <person name="Jaros S."/>
            <person name="Januszkiewicz K."/>
            <person name="Wedrychowicz H."/>
        </authorList>
    </citation>
    <scope>NUCLEOTIDE SEQUENCE [LARGE SCALE GENOMIC DNA]</scope>
    <source>
        <strain evidence="2 3">DSM 24574</strain>
    </source>
</reference>
<evidence type="ECO:0000313" key="3">
    <source>
        <dbReference type="Proteomes" id="UP000184212"/>
    </source>
</evidence>
<accession>A0A1M5U7K8</accession>
<gene>
    <name evidence="2" type="ORF">SAMN04488109_4501</name>
</gene>
<evidence type="ECO:0000313" key="2">
    <source>
        <dbReference type="EMBL" id="SHH58836.1"/>
    </source>
</evidence>